<dbReference type="EMBL" id="JACSDY010000007">
    <property type="protein sequence ID" value="KAF7423210.1"/>
    <property type="molecule type" value="Genomic_DNA"/>
</dbReference>
<accession>A0A834P0A6</accession>
<dbReference type="AlphaFoldDB" id="A0A834P0A6"/>
<organism evidence="2 3">
    <name type="scientific">Vespula pensylvanica</name>
    <name type="common">Western yellow jacket</name>
    <name type="synonym">Wasp</name>
    <dbReference type="NCBI Taxonomy" id="30213"/>
    <lineage>
        <taxon>Eukaryota</taxon>
        <taxon>Metazoa</taxon>
        <taxon>Ecdysozoa</taxon>
        <taxon>Arthropoda</taxon>
        <taxon>Hexapoda</taxon>
        <taxon>Insecta</taxon>
        <taxon>Pterygota</taxon>
        <taxon>Neoptera</taxon>
        <taxon>Endopterygota</taxon>
        <taxon>Hymenoptera</taxon>
        <taxon>Apocrita</taxon>
        <taxon>Aculeata</taxon>
        <taxon>Vespoidea</taxon>
        <taxon>Vespidae</taxon>
        <taxon>Vespinae</taxon>
        <taxon>Vespula</taxon>
    </lineage>
</organism>
<evidence type="ECO:0000313" key="2">
    <source>
        <dbReference type="EMBL" id="KAF7423210.1"/>
    </source>
</evidence>
<evidence type="ECO:0000256" key="1">
    <source>
        <dbReference type="SAM" id="MobiDB-lite"/>
    </source>
</evidence>
<evidence type="ECO:0000313" key="3">
    <source>
        <dbReference type="Proteomes" id="UP000600918"/>
    </source>
</evidence>
<reference evidence="2" key="1">
    <citation type="journal article" date="2020" name="G3 (Bethesda)">
        <title>High-Quality Assemblies for Three Invasive Social Wasps from the &lt;i&gt;Vespula&lt;/i&gt; Genus.</title>
        <authorList>
            <person name="Harrop T.W.R."/>
            <person name="Guhlin J."/>
            <person name="McLaughlin G.M."/>
            <person name="Permina E."/>
            <person name="Stockwell P."/>
            <person name="Gilligan J."/>
            <person name="Le Lec M.F."/>
            <person name="Gruber M.A.M."/>
            <person name="Quinn O."/>
            <person name="Lovegrove M."/>
            <person name="Duncan E.J."/>
            <person name="Remnant E.J."/>
            <person name="Van Eeckhoven J."/>
            <person name="Graham B."/>
            <person name="Knapp R.A."/>
            <person name="Langford K.W."/>
            <person name="Kronenberg Z."/>
            <person name="Press M.O."/>
            <person name="Eacker S.M."/>
            <person name="Wilson-Rankin E.E."/>
            <person name="Purcell J."/>
            <person name="Lester P.J."/>
            <person name="Dearden P.K."/>
        </authorList>
    </citation>
    <scope>NUCLEOTIDE SEQUENCE</scope>
    <source>
        <strain evidence="2">Volc-1</strain>
    </source>
</reference>
<keyword evidence="3" id="KW-1185">Reference proteome</keyword>
<feature type="region of interest" description="Disordered" evidence="1">
    <location>
        <begin position="37"/>
        <end position="79"/>
    </location>
</feature>
<gene>
    <name evidence="2" type="ORF">H0235_008493</name>
</gene>
<name>A0A834P0A6_VESPE</name>
<protein>
    <submittedName>
        <fullName evidence="2">Uncharacterized protein</fullName>
    </submittedName>
</protein>
<feature type="compositionally biased region" description="Pro residues" evidence="1">
    <location>
        <begin position="45"/>
        <end position="64"/>
    </location>
</feature>
<dbReference type="Proteomes" id="UP000600918">
    <property type="component" value="Unassembled WGS sequence"/>
</dbReference>
<proteinExistence type="predicted"/>
<comment type="caution">
    <text evidence="2">The sequence shown here is derived from an EMBL/GenBank/DDBJ whole genome shotgun (WGS) entry which is preliminary data.</text>
</comment>
<sequence>MDIGHEPQGGGLHSRGSTETKACLTCNPESLISITSNPCYHPYPHSHPPTPPSPPIPPPIPPPQLLMLPIQGSTNQIHP</sequence>